<dbReference type="RefSeq" id="WP_033208967.1">
    <property type="nucleotide sequence ID" value="NZ_LGUP01000114.1"/>
</dbReference>
<evidence type="ECO:0000259" key="2">
    <source>
        <dbReference type="Pfam" id="PF13280"/>
    </source>
</evidence>
<dbReference type="EMBL" id="LGUP01000114">
    <property type="protein sequence ID" value="KOG28646.1"/>
    <property type="molecule type" value="Genomic_DNA"/>
</dbReference>
<name>A0A0L8KRT4_STRVR</name>
<accession>A0A0L8KRT4</accession>
<gene>
    <name evidence="4" type="ORF">ADK34_13720</name>
</gene>
<evidence type="ECO:0000313" key="5">
    <source>
        <dbReference type="Proteomes" id="UP000037023"/>
    </source>
</evidence>
<feature type="compositionally biased region" description="Low complexity" evidence="1">
    <location>
        <begin position="665"/>
        <end position="695"/>
    </location>
</feature>
<organism evidence="4 5">
    <name type="scientific">Streptomyces viridochromogenes</name>
    <dbReference type="NCBI Taxonomy" id="1938"/>
    <lineage>
        <taxon>Bacteria</taxon>
        <taxon>Bacillati</taxon>
        <taxon>Actinomycetota</taxon>
        <taxon>Actinomycetes</taxon>
        <taxon>Kitasatosporales</taxon>
        <taxon>Streptomycetaceae</taxon>
        <taxon>Streptomyces</taxon>
    </lineage>
</organism>
<evidence type="ECO:0000259" key="3">
    <source>
        <dbReference type="Pfam" id="PF13625"/>
    </source>
</evidence>
<reference evidence="4 5" key="1">
    <citation type="submission" date="2015-06" db="EMBL/GenBank/DDBJ databases">
        <authorList>
            <person name="Hoefler B.C."/>
            <person name="Straight P.D."/>
        </authorList>
    </citation>
    <scope>NUCLEOTIDE SEQUENCE [LARGE SCALE GENOMIC DNA]</scope>
    <source>
        <strain evidence="4 5">NRRL 3427</strain>
    </source>
</reference>
<evidence type="ECO:0000256" key="1">
    <source>
        <dbReference type="SAM" id="MobiDB-lite"/>
    </source>
</evidence>
<sequence>MTSRSTLTAWLAGLDAPRLSRVLGIRKDAVAPPEPRSVEESAERLLRPGSVALVLPQLPRPCLQVAEALAALGTPLSRGALARALGATAPTAARELDAVLEALADHALVWPDGDGNLHMAAPLWQAWDAPLGLDAPLEELLEGVTSEELRGMLVALGIKPPGTRQQRTAAVLEHHGDPQRVAAVITKAPSAARQLLERQAESPPQHTEFVVFGASTADVPPGERWALDRGFLIRDRHGYGPARMPAEVTLALRGPDWRAPFDPVPPVAELVPVPAVEVDREATAAATAFATHATSVLSACSAAPPARLKSGGIGARELRRIGKAAQADDAVVRITLEIAHSVGLLGADGDRIAPTAVYDAWAVQEPAAQFADLLHAWWNLQFTPSQSRDEDDKSLAAVAGVPRCSACLQARRGVLAAAATLPEGQGVRVGTDLGPLAAWHRPLAHPSFHDETPFAATVREAELTGVIARGALSRLGAALVTGDREELAAACRRLLPEATRTARFGSDLTAIVTGTPSARLAELLDSTADRETSGTASVWRFSGDSIRRALDTGRAPDEISAELTAVADGPLPQPLSYLVADAARRHGRMRIAPAACVIHSDEPTLLAELAAHRALAALGLRQLAPTVLVSGSSPDKTLAALRDQGYAPVTEAADGTVRIEKVPPRRAAAVPAPRKATTKATTKAGTGRPAHRTAPAPAAVAPYALAVRLLATPPTAPEPDPFGNGVPFGTDTEEIVAGYAKQLTYTDVRQLAHAIDTGTAITVEYVATTGSRTVRTLSGLDLDPPYLEAWCHLRDAERVFTLSRIHGVMPPAHD</sequence>
<dbReference type="OrthoDB" id="3415124at2"/>
<evidence type="ECO:0000313" key="4">
    <source>
        <dbReference type="EMBL" id="KOG28646.1"/>
    </source>
</evidence>
<dbReference type="InterPro" id="IPR026881">
    <property type="entry name" value="WYL_dom"/>
</dbReference>
<feature type="domain" description="WYL" evidence="2">
    <location>
        <begin position="749"/>
        <end position="808"/>
    </location>
</feature>
<feature type="region of interest" description="Disordered" evidence="1">
    <location>
        <begin position="664"/>
        <end position="695"/>
    </location>
</feature>
<dbReference type="PATRIC" id="fig|1938.6.peg.2972"/>
<dbReference type="AlphaFoldDB" id="A0A0L8KRT4"/>
<proteinExistence type="predicted"/>
<protein>
    <recommendedName>
        <fullName evidence="6">Helicase XPB/Ssl2 N-terminal domain-containing protein</fullName>
    </recommendedName>
</protein>
<dbReference type="Pfam" id="PF13625">
    <property type="entry name" value="Helicase_C_3"/>
    <property type="match status" value="1"/>
</dbReference>
<dbReference type="Pfam" id="PF13280">
    <property type="entry name" value="WYL"/>
    <property type="match status" value="1"/>
</dbReference>
<comment type="caution">
    <text evidence="4">The sequence shown here is derived from an EMBL/GenBank/DDBJ whole genome shotgun (WGS) entry which is preliminary data.</text>
</comment>
<dbReference type="Proteomes" id="UP000037023">
    <property type="component" value="Unassembled WGS sequence"/>
</dbReference>
<feature type="domain" description="Helicase XPB/Ssl2 N-terminal" evidence="3">
    <location>
        <begin position="506"/>
        <end position="624"/>
    </location>
</feature>
<evidence type="ECO:0008006" key="6">
    <source>
        <dbReference type="Google" id="ProtNLM"/>
    </source>
</evidence>
<dbReference type="InterPro" id="IPR032830">
    <property type="entry name" value="XPB/Ssl2_N"/>
</dbReference>